<dbReference type="Proteomes" id="UP000613512">
    <property type="component" value="Unassembled WGS sequence"/>
</dbReference>
<organism evidence="9 10">
    <name type="scientific">Ornithinibacillus halotolerans</name>
    <dbReference type="NCBI Taxonomy" id="1274357"/>
    <lineage>
        <taxon>Bacteria</taxon>
        <taxon>Bacillati</taxon>
        <taxon>Bacillota</taxon>
        <taxon>Bacilli</taxon>
        <taxon>Bacillales</taxon>
        <taxon>Bacillaceae</taxon>
        <taxon>Ornithinibacillus</taxon>
    </lineage>
</organism>
<keyword evidence="5 8" id="KW-1133">Transmembrane helix</keyword>
<evidence type="ECO:0000256" key="2">
    <source>
        <dbReference type="ARBA" id="ARBA00008488"/>
    </source>
</evidence>
<keyword evidence="10" id="KW-1185">Reference proteome</keyword>
<feature type="transmembrane region" description="Helical" evidence="8">
    <location>
        <begin position="163"/>
        <end position="182"/>
    </location>
</feature>
<feature type="binding site" evidence="7">
    <location>
        <position position="189"/>
    </location>
    <ligand>
        <name>Zn(2+)</name>
        <dbReference type="ChEBI" id="CHEBI:29105"/>
    </ligand>
</feature>
<evidence type="ECO:0000256" key="6">
    <source>
        <dbReference type="ARBA" id="ARBA00023136"/>
    </source>
</evidence>
<evidence type="ECO:0000256" key="7">
    <source>
        <dbReference type="PIRSR" id="PIRSR604254-1"/>
    </source>
</evidence>
<keyword evidence="7" id="KW-0862">Zinc</keyword>
<evidence type="ECO:0000256" key="4">
    <source>
        <dbReference type="ARBA" id="ARBA00022692"/>
    </source>
</evidence>
<dbReference type="InterPro" id="IPR005744">
    <property type="entry name" value="Hy-lIII"/>
</dbReference>
<sequence>MADTHTFSKGEEIANAITHGIGGLLSIAGLVLLIVTAALNGTALHVVSFTIFGVSMVLLYTSSTFVHALPPGRAKDLFEIFDHSSIYLFIAGTYTPFTLLVIKGSLGWTMFGIVWGLAVAGIIFKAFYVKKFLFTSTILYLGMGWLVVLGWNKITENLEYGGIVLLVVGGLCYTIGTIFYMWRAFKYHHMVWHIFVLGGSICHFFCVIIYLV</sequence>
<dbReference type="RefSeq" id="WP_188385104.1">
    <property type="nucleotide sequence ID" value="NZ_BMEY01000013.1"/>
</dbReference>
<evidence type="ECO:0000256" key="5">
    <source>
        <dbReference type="ARBA" id="ARBA00022989"/>
    </source>
</evidence>
<dbReference type="Pfam" id="PF03006">
    <property type="entry name" value="HlyIII"/>
    <property type="match status" value="1"/>
</dbReference>
<reference evidence="9" key="1">
    <citation type="journal article" date="2014" name="Int. J. Syst. Evol. Microbiol.">
        <title>Complete genome sequence of Corynebacterium casei LMG S-19264T (=DSM 44701T), isolated from a smear-ripened cheese.</title>
        <authorList>
            <consortium name="US DOE Joint Genome Institute (JGI-PGF)"/>
            <person name="Walter F."/>
            <person name="Albersmeier A."/>
            <person name="Kalinowski J."/>
            <person name="Ruckert C."/>
        </authorList>
    </citation>
    <scope>NUCLEOTIDE SEQUENCE</scope>
    <source>
        <strain evidence="9">CGMCC 1.12408</strain>
    </source>
</reference>
<evidence type="ECO:0000256" key="3">
    <source>
        <dbReference type="ARBA" id="ARBA00022475"/>
    </source>
</evidence>
<dbReference type="PANTHER" id="PTHR20855">
    <property type="entry name" value="ADIPOR/PROGESTIN RECEPTOR-RELATED"/>
    <property type="match status" value="1"/>
</dbReference>
<feature type="transmembrane region" description="Helical" evidence="8">
    <location>
        <begin position="132"/>
        <end position="151"/>
    </location>
</feature>
<comment type="similarity">
    <text evidence="2">Belongs to the UPF0073 (Hly-III) family.</text>
</comment>
<feature type="transmembrane region" description="Helical" evidence="8">
    <location>
        <begin position="46"/>
        <end position="68"/>
    </location>
</feature>
<keyword evidence="4 8" id="KW-0812">Transmembrane</keyword>
<evidence type="ECO:0000313" key="10">
    <source>
        <dbReference type="Proteomes" id="UP000613512"/>
    </source>
</evidence>
<comment type="subcellular location">
    <subcellularLocation>
        <location evidence="1">Cell membrane</location>
        <topology evidence="1">Multi-pass membrane protein</topology>
    </subcellularLocation>
</comment>
<proteinExistence type="inferred from homology"/>
<comment type="caution">
    <text evidence="9">The sequence shown here is derived from an EMBL/GenBank/DDBJ whole genome shotgun (WGS) entry which is preliminary data.</text>
</comment>
<dbReference type="InterPro" id="IPR004254">
    <property type="entry name" value="AdipoR/HlyIII-related"/>
</dbReference>
<evidence type="ECO:0000313" key="9">
    <source>
        <dbReference type="EMBL" id="GGA81572.1"/>
    </source>
</evidence>
<feature type="binding site" evidence="7">
    <location>
        <position position="67"/>
    </location>
    <ligand>
        <name>Zn(2+)</name>
        <dbReference type="ChEBI" id="CHEBI:29105"/>
    </ligand>
</feature>
<keyword evidence="7" id="KW-0479">Metal-binding</keyword>
<feature type="transmembrane region" description="Helical" evidence="8">
    <location>
        <begin position="21"/>
        <end position="40"/>
    </location>
</feature>
<name>A0A916S3H0_9BACI</name>
<dbReference type="NCBIfam" id="TIGR01065">
    <property type="entry name" value="hlyIII"/>
    <property type="match status" value="1"/>
</dbReference>
<keyword evidence="3" id="KW-1003">Cell membrane</keyword>
<accession>A0A916S3H0</accession>
<dbReference type="GO" id="GO:0046872">
    <property type="term" value="F:metal ion binding"/>
    <property type="evidence" value="ECO:0007669"/>
    <property type="project" value="UniProtKB-KW"/>
</dbReference>
<dbReference type="EMBL" id="BMEY01000013">
    <property type="protein sequence ID" value="GGA81572.1"/>
    <property type="molecule type" value="Genomic_DNA"/>
</dbReference>
<gene>
    <name evidence="9" type="primary">yplQ</name>
    <name evidence="9" type="ORF">GCM10008025_26080</name>
</gene>
<keyword evidence="6 8" id="KW-0472">Membrane</keyword>
<evidence type="ECO:0000256" key="1">
    <source>
        <dbReference type="ARBA" id="ARBA00004651"/>
    </source>
</evidence>
<reference evidence="9" key="2">
    <citation type="submission" date="2020-09" db="EMBL/GenBank/DDBJ databases">
        <authorList>
            <person name="Sun Q."/>
            <person name="Zhou Y."/>
        </authorList>
    </citation>
    <scope>NUCLEOTIDE SEQUENCE</scope>
    <source>
        <strain evidence="9">CGMCC 1.12408</strain>
    </source>
</reference>
<feature type="transmembrane region" description="Helical" evidence="8">
    <location>
        <begin position="108"/>
        <end position="127"/>
    </location>
</feature>
<dbReference type="GO" id="GO:0005886">
    <property type="term" value="C:plasma membrane"/>
    <property type="evidence" value="ECO:0007669"/>
    <property type="project" value="UniProtKB-SubCell"/>
</dbReference>
<feature type="binding site" evidence="7">
    <location>
        <position position="193"/>
    </location>
    <ligand>
        <name>Zn(2+)</name>
        <dbReference type="ChEBI" id="CHEBI:29105"/>
    </ligand>
</feature>
<feature type="transmembrane region" description="Helical" evidence="8">
    <location>
        <begin position="194"/>
        <end position="211"/>
    </location>
</feature>
<dbReference type="GO" id="GO:0140911">
    <property type="term" value="F:pore-forming activity"/>
    <property type="evidence" value="ECO:0007669"/>
    <property type="project" value="InterPro"/>
</dbReference>
<feature type="transmembrane region" description="Helical" evidence="8">
    <location>
        <begin position="80"/>
        <end position="102"/>
    </location>
</feature>
<dbReference type="AlphaFoldDB" id="A0A916S3H0"/>
<protein>
    <submittedName>
        <fullName evidence="9">Hemolysin III family protein</fullName>
    </submittedName>
</protein>
<evidence type="ECO:0000256" key="8">
    <source>
        <dbReference type="SAM" id="Phobius"/>
    </source>
</evidence>
<dbReference type="PANTHER" id="PTHR20855:SF3">
    <property type="entry name" value="LD03007P"/>
    <property type="match status" value="1"/>
</dbReference>